<gene>
    <name evidence="12" type="ORF">A7C99_3554</name>
</gene>
<evidence type="ECO:0000256" key="1">
    <source>
        <dbReference type="ARBA" id="ARBA00001585"/>
    </source>
</evidence>
<evidence type="ECO:0000256" key="5">
    <source>
        <dbReference type="ARBA" id="ARBA00022490"/>
    </source>
</evidence>
<keyword evidence="6 8" id="KW-0645">Protease</keyword>
<keyword evidence="5 8" id="KW-0963">Cytoplasm</keyword>
<evidence type="ECO:0000256" key="2">
    <source>
        <dbReference type="ARBA" id="ARBA00004496"/>
    </source>
</evidence>
<keyword evidence="4 8" id="KW-0031">Aminopeptidase</keyword>
<feature type="active site" description="Proton donor" evidence="9">
    <location>
        <position position="301"/>
    </location>
</feature>
<comment type="subcellular location">
    <subcellularLocation>
        <location evidence="2 8">Cytoplasm</location>
    </subcellularLocation>
</comment>
<feature type="active site" description="Nucleophile" evidence="9">
    <location>
        <position position="116"/>
    </location>
</feature>
<comment type="catalytic activity">
    <reaction evidence="1 8 10">
        <text>Release of N-terminal proline from a peptide.</text>
        <dbReference type="EC" id="3.4.11.5"/>
    </reaction>
</comment>
<feature type="active site" evidence="9">
    <location>
        <position position="273"/>
    </location>
</feature>
<evidence type="ECO:0000313" key="13">
    <source>
        <dbReference type="Proteomes" id="UP000243015"/>
    </source>
</evidence>
<evidence type="ECO:0000256" key="4">
    <source>
        <dbReference type="ARBA" id="ARBA00022438"/>
    </source>
</evidence>
<dbReference type="EMBL" id="LHPM01000014">
    <property type="protein sequence ID" value="OAL65074.1"/>
    <property type="molecule type" value="Genomic_DNA"/>
</dbReference>
<dbReference type="NCBIfam" id="TIGR01249">
    <property type="entry name" value="pro_imino_pep_1"/>
    <property type="match status" value="1"/>
</dbReference>
<dbReference type="GO" id="GO:0005737">
    <property type="term" value="C:cytoplasm"/>
    <property type="evidence" value="ECO:0007669"/>
    <property type="project" value="UniProtKB-SubCell"/>
</dbReference>
<name>A0A178EYQ2_TRIRU</name>
<evidence type="ECO:0000256" key="10">
    <source>
        <dbReference type="RuleBase" id="RU003421"/>
    </source>
</evidence>
<dbReference type="EC" id="3.4.11.5" evidence="8 10"/>
<accession>A0A178EYQ2</accession>
<evidence type="ECO:0000313" key="12">
    <source>
        <dbReference type="EMBL" id="OAL65074.1"/>
    </source>
</evidence>
<dbReference type="Proteomes" id="UP000243015">
    <property type="component" value="Unassembled WGS sequence"/>
</dbReference>
<feature type="domain" description="AB hydrolase-1" evidence="11">
    <location>
        <begin position="40"/>
        <end position="305"/>
    </location>
</feature>
<dbReference type="VEuPathDB" id="FungiDB:TERG_06666"/>
<dbReference type="InterPro" id="IPR029058">
    <property type="entry name" value="AB_hydrolase_fold"/>
</dbReference>
<dbReference type="PANTHER" id="PTHR43722">
    <property type="entry name" value="PROLINE IMINOPEPTIDASE"/>
    <property type="match status" value="1"/>
</dbReference>
<evidence type="ECO:0000256" key="8">
    <source>
        <dbReference type="PIRNR" id="PIRNR006431"/>
    </source>
</evidence>
<evidence type="ECO:0000256" key="3">
    <source>
        <dbReference type="ARBA" id="ARBA00010088"/>
    </source>
</evidence>
<proteinExistence type="inferred from homology"/>
<keyword evidence="7 8" id="KW-0378">Hydrolase</keyword>
<dbReference type="PANTHER" id="PTHR43722:SF1">
    <property type="entry name" value="PROLINE IMINOPEPTIDASE"/>
    <property type="match status" value="1"/>
</dbReference>
<dbReference type="GO" id="GO:0006508">
    <property type="term" value="P:proteolysis"/>
    <property type="evidence" value="ECO:0007669"/>
    <property type="project" value="UniProtKB-KW"/>
</dbReference>
<dbReference type="PRINTS" id="PR00111">
    <property type="entry name" value="ABHYDROLASE"/>
</dbReference>
<dbReference type="AlphaFoldDB" id="A0A178EYQ2"/>
<comment type="similarity">
    <text evidence="3 8 10">Belongs to the peptidase S33 family.</text>
</comment>
<dbReference type="InterPro" id="IPR005944">
    <property type="entry name" value="Pro_iminopeptidase"/>
</dbReference>
<sequence>MSSQALHPGYSHADAFDEGFLSVGSIHKIHYEQYGKKDGKPVVFLHGGPGGHCTKINTTFFNPEVYRVVLFDQRGSGKSLPNSELRENTTHHLVEDIEAIRKHMGVDKWHMVFGGSWGSALALVYAQAHPEVVGSLVLRGIFTFRREELEWSRSIVAGRLYPDAYEEFVNYLPEPARADIVGSYYQLLLSDNRETRISASKAWNKWELSISELRQNPQSLKKLEDDDWTLAHASMELHYAMNDAWLEHGALLKKENVDRIRHIPTTMVQGRYDIVCPPQTAYELHKAFPESRLFWIPDAGHSAMVSPPFRAEFTHSTTELTNQPVARNPEPAAN</sequence>
<dbReference type="Pfam" id="PF00561">
    <property type="entry name" value="Abhydrolase_1"/>
    <property type="match status" value="1"/>
</dbReference>
<evidence type="ECO:0000256" key="6">
    <source>
        <dbReference type="ARBA" id="ARBA00022670"/>
    </source>
</evidence>
<dbReference type="SUPFAM" id="SSF53474">
    <property type="entry name" value="alpha/beta-Hydrolases"/>
    <property type="match status" value="1"/>
</dbReference>
<dbReference type="Gene3D" id="3.40.50.1820">
    <property type="entry name" value="alpha/beta hydrolase"/>
    <property type="match status" value="1"/>
</dbReference>
<reference evidence="12 13" key="1">
    <citation type="submission" date="2016-05" db="EMBL/GenBank/DDBJ databases">
        <title>Genome sequencing of Trichophyton rubrum CMCC(F)T1i isolated from hair.</title>
        <authorList>
            <person name="Zhan P."/>
            <person name="Tao Y."/>
            <person name="Liu W."/>
        </authorList>
    </citation>
    <scope>NUCLEOTIDE SEQUENCE [LARGE SCALE GENOMIC DNA]</scope>
    <source>
        <strain evidence="13">CMCC(F)T1i</strain>
    </source>
</reference>
<dbReference type="PRINTS" id="PR00793">
    <property type="entry name" value="PROAMNOPTASE"/>
</dbReference>
<evidence type="ECO:0000256" key="9">
    <source>
        <dbReference type="PIRSR" id="PIRSR006431-1"/>
    </source>
</evidence>
<dbReference type="InterPro" id="IPR002410">
    <property type="entry name" value="Peptidase_S33"/>
</dbReference>
<organism evidence="12 13">
    <name type="scientific">Trichophyton rubrum</name>
    <name type="common">Athlete's foot fungus</name>
    <name type="synonym">Epidermophyton rubrum</name>
    <dbReference type="NCBI Taxonomy" id="5551"/>
    <lineage>
        <taxon>Eukaryota</taxon>
        <taxon>Fungi</taxon>
        <taxon>Dikarya</taxon>
        <taxon>Ascomycota</taxon>
        <taxon>Pezizomycotina</taxon>
        <taxon>Eurotiomycetes</taxon>
        <taxon>Eurotiomycetidae</taxon>
        <taxon>Onygenales</taxon>
        <taxon>Arthrodermataceae</taxon>
        <taxon>Trichophyton</taxon>
    </lineage>
</organism>
<dbReference type="InterPro" id="IPR000073">
    <property type="entry name" value="AB_hydrolase_1"/>
</dbReference>
<protein>
    <recommendedName>
        <fullName evidence="8 10">Proline iminopeptidase</fullName>
        <shortName evidence="8">PIP</shortName>
        <ecNumber evidence="8 10">3.4.11.5</ecNumber>
    </recommendedName>
    <alternativeName>
        <fullName evidence="8">Prolyl aminopeptidase</fullName>
    </alternativeName>
</protein>
<dbReference type="PIRSF" id="PIRSF006431">
    <property type="entry name" value="Pept_S33"/>
    <property type="match status" value="1"/>
</dbReference>
<evidence type="ECO:0000256" key="7">
    <source>
        <dbReference type="ARBA" id="ARBA00022801"/>
    </source>
</evidence>
<comment type="caution">
    <text evidence="12">The sequence shown here is derived from an EMBL/GenBank/DDBJ whole genome shotgun (WGS) entry which is preliminary data.</text>
</comment>
<dbReference type="GO" id="GO:0004177">
    <property type="term" value="F:aminopeptidase activity"/>
    <property type="evidence" value="ECO:0007669"/>
    <property type="project" value="UniProtKB-UniRule"/>
</dbReference>
<evidence type="ECO:0000259" key="11">
    <source>
        <dbReference type="Pfam" id="PF00561"/>
    </source>
</evidence>